<name>A0A3N2QRC5_9RHOB</name>
<dbReference type="InterPro" id="IPR001343">
    <property type="entry name" value="Hemolysn_Ca-bd"/>
</dbReference>
<dbReference type="PANTHER" id="PTHR38340:SF1">
    <property type="entry name" value="S-LAYER PROTEIN"/>
    <property type="match status" value="1"/>
</dbReference>
<comment type="caution">
    <text evidence="4">The sequence shown here is derived from an EMBL/GenBank/DDBJ whole genome shotgun (WGS) entry which is preliminary data.</text>
</comment>
<keyword evidence="2" id="KW-0964">Secreted</keyword>
<dbReference type="OrthoDB" id="7864256at2"/>
<comment type="subcellular location">
    <subcellularLocation>
        <location evidence="1">Secreted</location>
    </subcellularLocation>
</comment>
<sequence>MVWRGTFRNNTTELFDPSFAAVEGFFLLTTLTAQNSGRYPHTVVTTPTTVIYTAPDFAGRIIFTGQGLQTGLVGLGDGNSMQLLTGGRITGIQYFFNYRLRDASDNGVPGEQQFPLRQAQFLEPAATISVNFAAAALTNAIVQSYRQDSPQPIQNFLSSDSHVYNGTNGPNLLVGFNGNDVLRGLGGTDNLFGRGGNDVLDGGAGSDGLNGGPGNDLYLPGPSTFAQNGVPDSVTDDGPLSDIDTLSYANAPGPVGIDLNFRDGDQSFGWAQGLLVGGIERVIGSRFDDVIYGTDFPERIGDTADDTLLGNDGDDSLFGLSGNDVLIGGEGIDVLIGGPGSDTAGYAGPRSRSDVFFLGDGSVLVTAPGQGIDRLFGMEFLQFSDGRVFLGSVAQSTKSLILGTNGNNSRNGTSRDDLMFGLDGNDRLSGRDGNDRIEGNDGDDSVSGGAGNDALWGNPGNDTIDGGLGNDTIYGGTGADRMTGDRGIDRMFGDDGNDVMSGDGGNDQLFGGLGSDRMTGGGGNDLMNGGGGGDNLNGGIGNDRMNGGGGNDVLFGLGGKDVMNGGAGNDRMFGNNGNDNMNGAGGRDIIVGGLGDDVLSGGAGNDVLSGQGGRDRLFGGLGNDRLNGNAGNDRLEGGKGNDILNGGIGADAFVFRRGDGRDVIQGFQNNIDTLVLDDAIWGARLTPLQVLARFGENLPGNAVKLDFGVQEITIVGISSLGQLADDIQII</sequence>
<organism evidence="4 5">
    <name type="scientific">Histidinibacterium lentulum</name>
    <dbReference type="NCBI Taxonomy" id="2480588"/>
    <lineage>
        <taxon>Bacteria</taxon>
        <taxon>Pseudomonadati</taxon>
        <taxon>Pseudomonadota</taxon>
        <taxon>Alphaproteobacteria</taxon>
        <taxon>Rhodobacterales</taxon>
        <taxon>Paracoccaceae</taxon>
        <taxon>Histidinibacterium</taxon>
    </lineage>
</organism>
<protein>
    <recommendedName>
        <fullName evidence="6">Calcium-binding protein</fullName>
    </recommendedName>
</protein>
<dbReference type="PANTHER" id="PTHR38340">
    <property type="entry name" value="S-LAYER PROTEIN"/>
    <property type="match status" value="1"/>
</dbReference>
<dbReference type="InterPro" id="IPR050557">
    <property type="entry name" value="RTX_toxin/Mannuronan_C5-epim"/>
</dbReference>
<dbReference type="EMBL" id="RDRB01000011">
    <property type="protein sequence ID" value="ROT97756.1"/>
    <property type="molecule type" value="Genomic_DNA"/>
</dbReference>
<reference evidence="4 5" key="1">
    <citation type="submission" date="2018-10" db="EMBL/GenBank/DDBJ databases">
        <title>Histidinibacterium lentulum gen. nov., sp. nov., a marine bacterium from the culture broth of Picochlorum sp. 122.</title>
        <authorList>
            <person name="Wang G."/>
        </authorList>
    </citation>
    <scope>NUCLEOTIDE SEQUENCE [LARGE SCALE GENOMIC DNA]</scope>
    <source>
        <strain evidence="4 5">B17</strain>
    </source>
</reference>
<dbReference type="InterPro" id="IPR011049">
    <property type="entry name" value="Serralysin-like_metalloprot_C"/>
</dbReference>
<keyword evidence="5" id="KW-1185">Reference proteome</keyword>
<dbReference type="GO" id="GO:0005576">
    <property type="term" value="C:extracellular region"/>
    <property type="evidence" value="ECO:0007669"/>
    <property type="project" value="UniProtKB-SubCell"/>
</dbReference>
<feature type="region of interest" description="Disordered" evidence="3">
    <location>
        <begin position="405"/>
        <end position="463"/>
    </location>
</feature>
<dbReference type="Proteomes" id="UP000268016">
    <property type="component" value="Unassembled WGS sequence"/>
</dbReference>
<dbReference type="RefSeq" id="WP_148078752.1">
    <property type="nucleotide sequence ID" value="NZ_ML119091.1"/>
</dbReference>
<dbReference type="Gene3D" id="2.150.10.10">
    <property type="entry name" value="Serralysin-like metalloprotease, C-terminal"/>
    <property type="match status" value="6"/>
</dbReference>
<evidence type="ECO:0000313" key="5">
    <source>
        <dbReference type="Proteomes" id="UP000268016"/>
    </source>
</evidence>
<dbReference type="PROSITE" id="PS00330">
    <property type="entry name" value="HEMOLYSIN_CALCIUM"/>
    <property type="match status" value="8"/>
</dbReference>
<dbReference type="Pfam" id="PF00353">
    <property type="entry name" value="HemolysinCabind"/>
    <property type="match status" value="8"/>
</dbReference>
<dbReference type="InterPro" id="IPR018511">
    <property type="entry name" value="Hemolysin-typ_Ca-bd_CS"/>
</dbReference>
<accession>A0A3N2QRC5</accession>
<evidence type="ECO:0000313" key="4">
    <source>
        <dbReference type="EMBL" id="ROT97756.1"/>
    </source>
</evidence>
<dbReference type="GO" id="GO:0005509">
    <property type="term" value="F:calcium ion binding"/>
    <property type="evidence" value="ECO:0007669"/>
    <property type="project" value="InterPro"/>
</dbReference>
<dbReference type="PRINTS" id="PR00313">
    <property type="entry name" value="CABNDNGRPT"/>
</dbReference>
<gene>
    <name evidence="4" type="ORF">EAT49_18295</name>
</gene>
<proteinExistence type="predicted"/>
<dbReference type="AlphaFoldDB" id="A0A3N2QRC5"/>
<feature type="compositionally biased region" description="Basic and acidic residues" evidence="3">
    <location>
        <begin position="413"/>
        <end position="439"/>
    </location>
</feature>
<dbReference type="SUPFAM" id="SSF51120">
    <property type="entry name" value="beta-Roll"/>
    <property type="match status" value="4"/>
</dbReference>
<evidence type="ECO:0000256" key="3">
    <source>
        <dbReference type="SAM" id="MobiDB-lite"/>
    </source>
</evidence>
<evidence type="ECO:0008006" key="6">
    <source>
        <dbReference type="Google" id="ProtNLM"/>
    </source>
</evidence>
<evidence type="ECO:0000256" key="2">
    <source>
        <dbReference type="ARBA" id="ARBA00022525"/>
    </source>
</evidence>
<evidence type="ECO:0000256" key="1">
    <source>
        <dbReference type="ARBA" id="ARBA00004613"/>
    </source>
</evidence>